<evidence type="ECO:0000256" key="1">
    <source>
        <dbReference type="SAM" id="SignalP"/>
    </source>
</evidence>
<dbReference type="RefSeq" id="WP_169366179.1">
    <property type="nucleotide sequence ID" value="NZ_JAAVJL010000009.1"/>
</dbReference>
<keyword evidence="1" id="KW-0732">Signal</keyword>
<evidence type="ECO:0000313" key="2">
    <source>
        <dbReference type="EMBL" id="NMF61237.1"/>
    </source>
</evidence>
<protein>
    <recommendedName>
        <fullName evidence="4">Spore coat protein U domain-containing protein</fullName>
    </recommendedName>
</protein>
<feature type="chain" id="PRO_5045461076" description="Spore coat protein U domain-containing protein" evidence="1">
    <location>
        <begin position="28"/>
        <end position="174"/>
    </location>
</feature>
<comment type="caution">
    <text evidence="2">The sequence shown here is derived from an EMBL/GenBank/DDBJ whole genome shotgun (WGS) entry which is preliminary data.</text>
</comment>
<name>A0ABX1LYF1_9CYAN</name>
<proteinExistence type="predicted"/>
<accession>A0ABX1LYF1</accession>
<evidence type="ECO:0000313" key="3">
    <source>
        <dbReference type="Proteomes" id="UP000738376"/>
    </source>
</evidence>
<reference evidence="2 3" key="1">
    <citation type="submission" date="2020-03" db="EMBL/GenBank/DDBJ databases">
        <title>Draft Genome Sequence of 2-Methylisoborneol Producing Pseudanabaena yagii Strain GIHE-NHR1 Isolated from North Han River in South Korea.</title>
        <authorList>
            <person name="Jeong J."/>
        </authorList>
    </citation>
    <scope>NUCLEOTIDE SEQUENCE [LARGE SCALE GENOMIC DNA]</scope>
    <source>
        <strain evidence="2 3">GIHE-NHR1</strain>
    </source>
</reference>
<keyword evidence="3" id="KW-1185">Reference proteome</keyword>
<feature type="signal peptide" evidence="1">
    <location>
        <begin position="1"/>
        <end position="27"/>
    </location>
</feature>
<sequence length="174" mass="17789">MIKVHRILLAYSLAATASLMTKAAAFAGPTATVNLSGTVPAALPITLSPAPDAGSLTLTPGNAYTGIKIAAISGLLTNNRNGLKVTVTSASNWRLVSGSNFIEFGGLGEALGANSTSPTSMQLPNYYDSNPLQLSRSSSTGNASDSSIFISYTIPPNQAPGTYTGSITFTVTDN</sequence>
<evidence type="ECO:0008006" key="4">
    <source>
        <dbReference type="Google" id="ProtNLM"/>
    </source>
</evidence>
<gene>
    <name evidence="2" type="ORF">HC246_25260</name>
</gene>
<organism evidence="2 3">
    <name type="scientific">Pseudanabaena yagii GIHE-NHR1</name>
    <dbReference type="NCBI Taxonomy" id="2722753"/>
    <lineage>
        <taxon>Bacteria</taxon>
        <taxon>Bacillati</taxon>
        <taxon>Cyanobacteriota</taxon>
        <taxon>Cyanophyceae</taxon>
        <taxon>Pseudanabaenales</taxon>
        <taxon>Pseudanabaenaceae</taxon>
        <taxon>Pseudanabaena</taxon>
        <taxon>Pseudanabaena yagii</taxon>
    </lineage>
</organism>
<dbReference type="EMBL" id="JAAVJL010000009">
    <property type="protein sequence ID" value="NMF61237.1"/>
    <property type="molecule type" value="Genomic_DNA"/>
</dbReference>
<dbReference type="Proteomes" id="UP000738376">
    <property type="component" value="Unassembled WGS sequence"/>
</dbReference>